<dbReference type="AlphaFoldDB" id="A0A6D2JVX7"/>
<reference evidence="2" key="1">
    <citation type="submission" date="2020-01" db="EMBL/GenBank/DDBJ databases">
        <authorList>
            <person name="Mishra B."/>
        </authorList>
    </citation>
    <scope>NUCLEOTIDE SEQUENCE [LARGE SCALE GENOMIC DNA]</scope>
</reference>
<dbReference type="PANTHER" id="PTHR47005:SF5">
    <property type="entry name" value="HEAVY METAL TRANSPORT_DETOXIFICATION SUPERFAMILY PROTEIN"/>
    <property type="match status" value="1"/>
</dbReference>
<feature type="region of interest" description="Disordered" evidence="1">
    <location>
        <begin position="78"/>
        <end position="131"/>
    </location>
</feature>
<dbReference type="PANTHER" id="PTHR47005">
    <property type="entry name" value="HEAVY METAL TRANSPORT/DETOXIFICATION SUPERFAMILY PROTEIN"/>
    <property type="match status" value="1"/>
</dbReference>
<accession>A0A6D2JVX7</accession>
<organism evidence="2 3">
    <name type="scientific">Microthlaspi erraticum</name>
    <dbReference type="NCBI Taxonomy" id="1685480"/>
    <lineage>
        <taxon>Eukaryota</taxon>
        <taxon>Viridiplantae</taxon>
        <taxon>Streptophyta</taxon>
        <taxon>Embryophyta</taxon>
        <taxon>Tracheophyta</taxon>
        <taxon>Spermatophyta</taxon>
        <taxon>Magnoliopsida</taxon>
        <taxon>eudicotyledons</taxon>
        <taxon>Gunneridae</taxon>
        <taxon>Pentapetalae</taxon>
        <taxon>rosids</taxon>
        <taxon>malvids</taxon>
        <taxon>Brassicales</taxon>
        <taxon>Brassicaceae</taxon>
        <taxon>Coluteocarpeae</taxon>
        <taxon>Microthlaspi</taxon>
    </lineage>
</organism>
<name>A0A6D2JVX7_9BRAS</name>
<proteinExistence type="predicted"/>
<evidence type="ECO:0000256" key="1">
    <source>
        <dbReference type="SAM" id="MobiDB-lite"/>
    </source>
</evidence>
<evidence type="ECO:0000313" key="3">
    <source>
        <dbReference type="Proteomes" id="UP000467841"/>
    </source>
</evidence>
<dbReference type="Proteomes" id="UP000467841">
    <property type="component" value="Unassembled WGS sequence"/>
</dbReference>
<gene>
    <name evidence="2" type="ORF">MERR_LOCUS35514</name>
</gene>
<evidence type="ECO:0008006" key="4">
    <source>
        <dbReference type="Google" id="ProtNLM"/>
    </source>
</evidence>
<comment type="caution">
    <text evidence="2">The sequence shown here is derived from an EMBL/GenBank/DDBJ whole genome shotgun (WGS) entry which is preliminary data.</text>
</comment>
<feature type="compositionally biased region" description="Basic and acidic residues" evidence="1">
    <location>
        <begin position="79"/>
        <end position="122"/>
    </location>
</feature>
<keyword evidence="3" id="KW-1185">Reference proteome</keyword>
<protein>
    <recommendedName>
        <fullName evidence="4">HMA domain-containing protein</fullName>
    </recommendedName>
</protein>
<sequence>MTSVGKEKVTWMKLETAQLDDHKSYCKVKKALCSLQEVIRDQTFDEKNNTVTIKVVCCSPEKVMNKLCSKGKGYIKKIHMTDPPKSQAEKPKVPEKPKEAEKPKDADKPKDAEKPKDADKPKPSTAVATHAYHEPMMGTVAYNDPYHGSYYGSSSNQPIGYPSRPVYENWGGGPPPPWNHHGGGPNYFSDENLNSSCCIM</sequence>
<dbReference type="OrthoDB" id="785270at2759"/>
<evidence type="ECO:0000313" key="2">
    <source>
        <dbReference type="EMBL" id="CAA7048279.1"/>
    </source>
</evidence>
<dbReference type="EMBL" id="CACVBM020001385">
    <property type="protein sequence ID" value="CAA7048279.1"/>
    <property type="molecule type" value="Genomic_DNA"/>
</dbReference>